<protein>
    <submittedName>
        <fullName evidence="1">Uncharacterized protein</fullName>
    </submittedName>
</protein>
<comment type="caution">
    <text evidence="1">The sequence shown here is derived from an EMBL/GenBank/DDBJ whole genome shotgun (WGS) entry which is preliminary data.</text>
</comment>
<dbReference type="EMBL" id="JANJYI010000005">
    <property type="protein sequence ID" value="KAK2650420.1"/>
    <property type="molecule type" value="Genomic_DNA"/>
</dbReference>
<proteinExistence type="predicted"/>
<keyword evidence="2" id="KW-1185">Reference proteome</keyword>
<organism evidence="1 2">
    <name type="scientific">Dipteronia dyeriana</name>
    <dbReference type="NCBI Taxonomy" id="168575"/>
    <lineage>
        <taxon>Eukaryota</taxon>
        <taxon>Viridiplantae</taxon>
        <taxon>Streptophyta</taxon>
        <taxon>Embryophyta</taxon>
        <taxon>Tracheophyta</taxon>
        <taxon>Spermatophyta</taxon>
        <taxon>Magnoliopsida</taxon>
        <taxon>eudicotyledons</taxon>
        <taxon>Gunneridae</taxon>
        <taxon>Pentapetalae</taxon>
        <taxon>rosids</taxon>
        <taxon>malvids</taxon>
        <taxon>Sapindales</taxon>
        <taxon>Sapindaceae</taxon>
        <taxon>Hippocastanoideae</taxon>
        <taxon>Acereae</taxon>
        <taxon>Dipteronia</taxon>
    </lineage>
</organism>
<evidence type="ECO:0000313" key="1">
    <source>
        <dbReference type="EMBL" id="KAK2650420.1"/>
    </source>
</evidence>
<gene>
    <name evidence="1" type="ORF">Ddye_017909</name>
</gene>
<reference evidence="1" key="1">
    <citation type="journal article" date="2023" name="Plant J.">
        <title>Genome sequences and population genomics provide insights into the demographic history, inbreeding, and mutation load of two 'living fossil' tree species of Dipteronia.</title>
        <authorList>
            <person name="Feng Y."/>
            <person name="Comes H.P."/>
            <person name="Chen J."/>
            <person name="Zhu S."/>
            <person name="Lu R."/>
            <person name="Zhang X."/>
            <person name="Li P."/>
            <person name="Qiu J."/>
            <person name="Olsen K.M."/>
            <person name="Qiu Y."/>
        </authorList>
    </citation>
    <scope>NUCLEOTIDE SEQUENCE</scope>
    <source>
        <strain evidence="1">KIB01</strain>
    </source>
</reference>
<evidence type="ECO:0000313" key="2">
    <source>
        <dbReference type="Proteomes" id="UP001280121"/>
    </source>
</evidence>
<dbReference type="Proteomes" id="UP001280121">
    <property type="component" value="Unassembled WGS sequence"/>
</dbReference>
<sequence>MPDLFSEKQALHRTPALPQAGCACVPCQVGPSGPSGWQGWPGPAACSQSQRHVNTSTISGDKQLLLGSIMRPLVLKACSEDTVDTGITSTSRAKCDRTGYLYV</sequence>
<name>A0AAD9U9K1_9ROSI</name>
<accession>A0AAD9U9K1</accession>
<dbReference type="AlphaFoldDB" id="A0AAD9U9K1"/>